<dbReference type="Proteomes" id="UP000315783">
    <property type="component" value="Unassembled WGS sequence"/>
</dbReference>
<organism evidence="1 2">
    <name type="scientific">Cordyceps javanica</name>
    <dbReference type="NCBI Taxonomy" id="43265"/>
    <lineage>
        <taxon>Eukaryota</taxon>
        <taxon>Fungi</taxon>
        <taxon>Dikarya</taxon>
        <taxon>Ascomycota</taxon>
        <taxon>Pezizomycotina</taxon>
        <taxon>Sordariomycetes</taxon>
        <taxon>Hypocreomycetidae</taxon>
        <taxon>Hypocreales</taxon>
        <taxon>Cordycipitaceae</taxon>
        <taxon>Cordyceps</taxon>
    </lineage>
</organism>
<accession>A0A545VE03</accession>
<dbReference type="AlphaFoldDB" id="A0A545VE03"/>
<proteinExistence type="predicted"/>
<name>A0A545VE03_9HYPO</name>
<protein>
    <submittedName>
        <fullName evidence="1">Uncharacterized protein</fullName>
    </submittedName>
</protein>
<keyword evidence="2" id="KW-1185">Reference proteome</keyword>
<evidence type="ECO:0000313" key="1">
    <source>
        <dbReference type="EMBL" id="TQV99957.1"/>
    </source>
</evidence>
<dbReference type="EMBL" id="SPUK01000002">
    <property type="protein sequence ID" value="TQV99957.1"/>
    <property type="molecule type" value="Genomic_DNA"/>
</dbReference>
<reference evidence="1 2" key="1">
    <citation type="journal article" date="2019" name="Appl. Microbiol. Biotechnol.">
        <title>Genome sequence of Isaria javanica and comparative genome analysis insights into family S53 peptidase evolution in fungal entomopathogens.</title>
        <authorList>
            <person name="Lin R."/>
            <person name="Zhang X."/>
            <person name="Xin B."/>
            <person name="Zou M."/>
            <person name="Gao Y."/>
            <person name="Qin F."/>
            <person name="Hu Q."/>
            <person name="Xie B."/>
            <person name="Cheng X."/>
        </authorList>
    </citation>
    <scope>NUCLEOTIDE SEQUENCE [LARGE SCALE GENOMIC DNA]</scope>
    <source>
        <strain evidence="1 2">IJ1G</strain>
    </source>
</reference>
<comment type="caution">
    <text evidence="1">The sequence shown here is derived from an EMBL/GenBank/DDBJ whole genome shotgun (WGS) entry which is preliminary data.</text>
</comment>
<sequence length="218" mass="24506">MTPLPGPPLHYMHQTLVTRTSHSLHVRHLAASLAFPSSLSFASNAYVDLPIRRCNQPTYKNSKTKSTPFPLHFTKVSGVRIRFNLCALPTASPPPSLARNLFPLMLRHGVWYPETPCFSSAQPSHFAHLLSRSGRVCRLYEHRHPCTCHLVDAQQPLPSGAKAFNLACILCELIQPCNRKPCNRARSYRYGVRRTYVLSNRSGSACNRTRRDARESGS</sequence>
<evidence type="ECO:0000313" key="2">
    <source>
        <dbReference type="Proteomes" id="UP000315783"/>
    </source>
</evidence>
<gene>
    <name evidence="1" type="ORF">IF1G_02172</name>
</gene>